<dbReference type="Gene3D" id="1.10.357.10">
    <property type="entry name" value="Tetracycline Repressor, domain 2"/>
    <property type="match status" value="1"/>
</dbReference>
<keyword evidence="3" id="KW-0804">Transcription</keyword>
<comment type="caution">
    <text evidence="7">The sequence shown here is derived from an EMBL/GenBank/DDBJ whole genome shotgun (WGS) entry which is preliminary data.</text>
</comment>
<dbReference type="Proteomes" id="UP000886251">
    <property type="component" value="Unassembled WGS sequence"/>
</dbReference>
<dbReference type="InterPro" id="IPR001647">
    <property type="entry name" value="HTH_TetR"/>
</dbReference>
<organism evidence="7">
    <name type="scientific">Sedimenticola thiotaurini</name>
    <dbReference type="NCBI Taxonomy" id="1543721"/>
    <lineage>
        <taxon>Bacteria</taxon>
        <taxon>Pseudomonadati</taxon>
        <taxon>Pseudomonadota</taxon>
        <taxon>Gammaproteobacteria</taxon>
        <taxon>Chromatiales</taxon>
        <taxon>Sedimenticolaceae</taxon>
        <taxon>Sedimenticola</taxon>
    </lineage>
</organism>
<sequence length="249" mass="26714">MDRPIGQRSVPCRASRRPDPSAQDSPMQATAPSQPPAGTLAEQSILDAAEQLFSEKGFAAASINGIARLAAVSKANVFHHFGSKKGLYLAVLHRVCGRTTAGLSPAGGSDGRNAVQRLAYFAASHLQGLIDNPRAARLILREVTEADATEGRELAEQVLTGYSDRIVGLVAEGQREGLLRDDFEPALLAHLLVGANNFYFQTRSVMPHLTDAGFARDPDQFVRELFRLLLTGARADPVRDDVTGDGDTP</sequence>
<accession>A0A831W625</accession>
<dbReference type="PANTHER" id="PTHR30055">
    <property type="entry name" value="HTH-TYPE TRANSCRIPTIONAL REGULATOR RUTR"/>
    <property type="match status" value="1"/>
</dbReference>
<evidence type="ECO:0000259" key="6">
    <source>
        <dbReference type="PROSITE" id="PS50977"/>
    </source>
</evidence>
<evidence type="ECO:0000256" key="1">
    <source>
        <dbReference type="ARBA" id="ARBA00023015"/>
    </source>
</evidence>
<keyword evidence="1" id="KW-0805">Transcription regulation</keyword>
<feature type="region of interest" description="Disordered" evidence="5">
    <location>
        <begin position="1"/>
        <end position="37"/>
    </location>
</feature>
<evidence type="ECO:0000256" key="5">
    <source>
        <dbReference type="SAM" id="MobiDB-lite"/>
    </source>
</evidence>
<feature type="compositionally biased region" description="Polar residues" evidence="5">
    <location>
        <begin position="22"/>
        <end position="32"/>
    </location>
</feature>
<keyword evidence="2 4" id="KW-0238">DNA-binding</keyword>
<gene>
    <name evidence="7" type="ORF">ENI96_10645</name>
</gene>
<feature type="DNA-binding region" description="H-T-H motif" evidence="4">
    <location>
        <begin position="62"/>
        <end position="81"/>
    </location>
</feature>
<evidence type="ECO:0000256" key="2">
    <source>
        <dbReference type="ARBA" id="ARBA00023125"/>
    </source>
</evidence>
<name>A0A831W625_9GAMM</name>
<dbReference type="Pfam" id="PF17932">
    <property type="entry name" value="TetR_C_24"/>
    <property type="match status" value="1"/>
</dbReference>
<feature type="domain" description="HTH tetR-type" evidence="6">
    <location>
        <begin position="39"/>
        <end position="99"/>
    </location>
</feature>
<dbReference type="SUPFAM" id="SSF46689">
    <property type="entry name" value="Homeodomain-like"/>
    <property type="match status" value="1"/>
</dbReference>
<dbReference type="PROSITE" id="PS50977">
    <property type="entry name" value="HTH_TETR_2"/>
    <property type="match status" value="1"/>
</dbReference>
<evidence type="ECO:0000313" key="7">
    <source>
        <dbReference type="EMBL" id="HEB96873.1"/>
    </source>
</evidence>
<dbReference type="SUPFAM" id="SSF48498">
    <property type="entry name" value="Tetracyclin repressor-like, C-terminal domain"/>
    <property type="match status" value="1"/>
</dbReference>
<dbReference type="PANTHER" id="PTHR30055:SF234">
    <property type="entry name" value="HTH-TYPE TRANSCRIPTIONAL REGULATOR BETI"/>
    <property type="match status" value="1"/>
</dbReference>
<evidence type="ECO:0000256" key="4">
    <source>
        <dbReference type="PROSITE-ProRule" id="PRU00335"/>
    </source>
</evidence>
<dbReference type="GO" id="GO:0003700">
    <property type="term" value="F:DNA-binding transcription factor activity"/>
    <property type="evidence" value="ECO:0007669"/>
    <property type="project" value="TreeGrafter"/>
</dbReference>
<dbReference type="Pfam" id="PF00440">
    <property type="entry name" value="TetR_N"/>
    <property type="match status" value="1"/>
</dbReference>
<evidence type="ECO:0000256" key="3">
    <source>
        <dbReference type="ARBA" id="ARBA00023163"/>
    </source>
</evidence>
<reference evidence="7" key="1">
    <citation type="journal article" date="2020" name="mSystems">
        <title>Genome- and Community-Level Interaction Insights into Carbon Utilization and Element Cycling Functions of Hydrothermarchaeota in Hydrothermal Sediment.</title>
        <authorList>
            <person name="Zhou Z."/>
            <person name="Liu Y."/>
            <person name="Xu W."/>
            <person name="Pan J."/>
            <person name="Luo Z.H."/>
            <person name="Li M."/>
        </authorList>
    </citation>
    <scope>NUCLEOTIDE SEQUENCE [LARGE SCALE GENOMIC DNA]</scope>
    <source>
        <strain evidence="7">HyVt-443</strain>
    </source>
</reference>
<dbReference type="InterPro" id="IPR023772">
    <property type="entry name" value="DNA-bd_HTH_TetR-type_CS"/>
</dbReference>
<protein>
    <submittedName>
        <fullName evidence="7">TetR/AcrR family transcriptional regulator</fullName>
    </submittedName>
</protein>
<dbReference type="InterPro" id="IPR036271">
    <property type="entry name" value="Tet_transcr_reg_TetR-rel_C_sf"/>
</dbReference>
<dbReference type="PRINTS" id="PR00455">
    <property type="entry name" value="HTHTETR"/>
</dbReference>
<dbReference type="GO" id="GO:0000976">
    <property type="term" value="F:transcription cis-regulatory region binding"/>
    <property type="evidence" value="ECO:0007669"/>
    <property type="project" value="TreeGrafter"/>
</dbReference>
<proteinExistence type="predicted"/>
<dbReference type="InterPro" id="IPR009057">
    <property type="entry name" value="Homeodomain-like_sf"/>
</dbReference>
<dbReference type="InterPro" id="IPR041490">
    <property type="entry name" value="KstR2_TetR_C"/>
</dbReference>
<dbReference type="AlphaFoldDB" id="A0A831W625"/>
<dbReference type="InterPro" id="IPR050109">
    <property type="entry name" value="HTH-type_TetR-like_transc_reg"/>
</dbReference>
<dbReference type="EMBL" id="DRKP01000123">
    <property type="protein sequence ID" value="HEB96873.1"/>
    <property type="molecule type" value="Genomic_DNA"/>
</dbReference>
<dbReference type="PROSITE" id="PS01081">
    <property type="entry name" value="HTH_TETR_1"/>
    <property type="match status" value="1"/>
</dbReference>